<dbReference type="InterPro" id="IPR018060">
    <property type="entry name" value="HTH_AraC"/>
</dbReference>
<comment type="caution">
    <text evidence="5">The sequence shown here is derived from an EMBL/GenBank/DDBJ whole genome shotgun (WGS) entry which is preliminary data.</text>
</comment>
<keyword evidence="3" id="KW-0804">Transcription</keyword>
<reference evidence="6" key="1">
    <citation type="journal article" date="2019" name="Int. J. Syst. Evol. Microbiol.">
        <title>The Global Catalogue of Microorganisms (GCM) 10K type strain sequencing project: providing services to taxonomists for standard genome sequencing and annotation.</title>
        <authorList>
            <consortium name="The Broad Institute Genomics Platform"/>
            <consortium name="The Broad Institute Genome Sequencing Center for Infectious Disease"/>
            <person name="Wu L."/>
            <person name="Ma J."/>
        </authorList>
    </citation>
    <scope>NUCLEOTIDE SEQUENCE [LARGE SCALE GENOMIC DNA]</scope>
    <source>
        <strain evidence="6">JCM 15442</strain>
    </source>
</reference>
<evidence type="ECO:0000259" key="4">
    <source>
        <dbReference type="PROSITE" id="PS01124"/>
    </source>
</evidence>
<name>A0ABQ2G585_9DEIO</name>
<dbReference type="Gene3D" id="3.30.450.20">
    <property type="entry name" value="PAS domain"/>
    <property type="match status" value="1"/>
</dbReference>
<protein>
    <recommendedName>
        <fullName evidence="4">HTH araC/xylS-type domain-containing protein</fullName>
    </recommendedName>
</protein>
<dbReference type="PROSITE" id="PS01124">
    <property type="entry name" value="HTH_ARAC_FAMILY_2"/>
    <property type="match status" value="1"/>
</dbReference>
<dbReference type="SUPFAM" id="SSF55785">
    <property type="entry name" value="PYP-like sensor domain (PAS domain)"/>
    <property type="match status" value="1"/>
</dbReference>
<accession>A0ABQ2G585</accession>
<evidence type="ECO:0000256" key="3">
    <source>
        <dbReference type="ARBA" id="ARBA00023163"/>
    </source>
</evidence>
<keyword evidence="2" id="KW-0238">DNA-binding</keyword>
<sequence length="294" mass="31455">MTVDRAAGDMPYVTPVAGHLSWRTSRTYLPNSAQWGMPVFSPAASNAQRPSTLPEAIRQLGLDALLDVLDYLPDTVTFVKDAQGRYLYANRTLLDRLSRPASAVLGLRASEVFPASLGNAYSQQDTAVLAGRTLTEHLELHLYPGGKAGWCLTTKRTLGDPRAPAGLLGLSRDLHLPRSHASARGLAAATARIETGYAAPLTVPDLARAAGLSVSTFERQVRRVYGLTPSQLLTRTRIEAATALLARTELLVAQIAVDCGYFDHSAFARAFKGAVGLTPSGFRAFVRGRAAAKG</sequence>
<dbReference type="Pfam" id="PF08448">
    <property type="entry name" value="PAS_4"/>
    <property type="match status" value="1"/>
</dbReference>
<dbReference type="PANTHER" id="PTHR46796:SF13">
    <property type="entry name" value="HTH-TYPE TRANSCRIPTIONAL ACTIVATOR RHAS"/>
    <property type="match status" value="1"/>
</dbReference>
<keyword evidence="6" id="KW-1185">Reference proteome</keyword>
<dbReference type="InterPro" id="IPR050204">
    <property type="entry name" value="AraC_XylS_family_regulators"/>
</dbReference>
<dbReference type="SMART" id="SM00342">
    <property type="entry name" value="HTH_ARAC"/>
    <property type="match status" value="1"/>
</dbReference>
<evidence type="ECO:0000256" key="1">
    <source>
        <dbReference type="ARBA" id="ARBA00023015"/>
    </source>
</evidence>
<dbReference type="InterPro" id="IPR013656">
    <property type="entry name" value="PAS_4"/>
</dbReference>
<dbReference type="PANTHER" id="PTHR46796">
    <property type="entry name" value="HTH-TYPE TRANSCRIPTIONAL ACTIVATOR RHAS-RELATED"/>
    <property type="match status" value="1"/>
</dbReference>
<dbReference type="InterPro" id="IPR035965">
    <property type="entry name" value="PAS-like_dom_sf"/>
</dbReference>
<dbReference type="InterPro" id="IPR009057">
    <property type="entry name" value="Homeodomain-like_sf"/>
</dbReference>
<dbReference type="InterPro" id="IPR020449">
    <property type="entry name" value="Tscrpt_reg_AraC-type_HTH"/>
</dbReference>
<proteinExistence type="predicted"/>
<dbReference type="SUPFAM" id="SSF46689">
    <property type="entry name" value="Homeodomain-like"/>
    <property type="match status" value="2"/>
</dbReference>
<dbReference type="Proteomes" id="UP000639973">
    <property type="component" value="Unassembled WGS sequence"/>
</dbReference>
<evidence type="ECO:0000256" key="2">
    <source>
        <dbReference type="ARBA" id="ARBA00023125"/>
    </source>
</evidence>
<dbReference type="Pfam" id="PF12833">
    <property type="entry name" value="HTH_18"/>
    <property type="match status" value="1"/>
</dbReference>
<evidence type="ECO:0000313" key="6">
    <source>
        <dbReference type="Proteomes" id="UP000639973"/>
    </source>
</evidence>
<keyword evidence="1" id="KW-0805">Transcription regulation</keyword>
<gene>
    <name evidence="5" type="ORF">GCM10010840_11820</name>
</gene>
<feature type="domain" description="HTH araC/xylS-type" evidence="4">
    <location>
        <begin position="187"/>
        <end position="285"/>
    </location>
</feature>
<dbReference type="EMBL" id="BMOL01000004">
    <property type="protein sequence ID" value="GGL75356.1"/>
    <property type="molecule type" value="Genomic_DNA"/>
</dbReference>
<evidence type="ECO:0000313" key="5">
    <source>
        <dbReference type="EMBL" id="GGL75356.1"/>
    </source>
</evidence>
<organism evidence="5 6">
    <name type="scientific">Deinococcus aerolatus</name>
    <dbReference type="NCBI Taxonomy" id="522487"/>
    <lineage>
        <taxon>Bacteria</taxon>
        <taxon>Thermotogati</taxon>
        <taxon>Deinococcota</taxon>
        <taxon>Deinococci</taxon>
        <taxon>Deinococcales</taxon>
        <taxon>Deinococcaceae</taxon>
        <taxon>Deinococcus</taxon>
    </lineage>
</organism>
<dbReference type="Gene3D" id="1.10.10.60">
    <property type="entry name" value="Homeodomain-like"/>
    <property type="match status" value="1"/>
</dbReference>
<dbReference type="PRINTS" id="PR00032">
    <property type="entry name" value="HTHARAC"/>
</dbReference>